<keyword evidence="1" id="KW-0479">Metal-binding</keyword>
<organism evidence="3 4">
    <name type="scientific">Paenibacillus motobuensis</name>
    <dbReference type="NCBI Taxonomy" id="295324"/>
    <lineage>
        <taxon>Bacteria</taxon>
        <taxon>Bacillati</taxon>
        <taxon>Bacillota</taxon>
        <taxon>Bacilli</taxon>
        <taxon>Bacillales</taxon>
        <taxon>Paenibacillaceae</taxon>
        <taxon>Paenibacillus</taxon>
    </lineage>
</organism>
<evidence type="ECO:0000259" key="2">
    <source>
        <dbReference type="Pfam" id="PF07883"/>
    </source>
</evidence>
<dbReference type="PANTHER" id="PTHR35848">
    <property type="entry name" value="OXALATE-BINDING PROTEIN"/>
    <property type="match status" value="1"/>
</dbReference>
<reference evidence="4" key="1">
    <citation type="journal article" date="2019" name="Int. J. Syst. Evol. Microbiol.">
        <title>The Global Catalogue of Microorganisms (GCM) 10K type strain sequencing project: providing services to taxonomists for standard genome sequencing and annotation.</title>
        <authorList>
            <consortium name="The Broad Institute Genomics Platform"/>
            <consortium name="The Broad Institute Genome Sequencing Center for Infectious Disease"/>
            <person name="Wu L."/>
            <person name="Ma J."/>
        </authorList>
    </citation>
    <scope>NUCLEOTIDE SEQUENCE [LARGE SCALE GENOMIC DNA]</scope>
    <source>
        <strain evidence="4">JCM 12774</strain>
    </source>
</reference>
<dbReference type="InterPro" id="IPR011051">
    <property type="entry name" value="RmlC_Cupin_sf"/>
</dbReference>
<feature type="domain" description="Cupin type-2" evidence="2">
    <location>
        <begin position="32"/>
        <end position="99"/>
    </location>
</feature>
<name>A0ABP3HZ32_9BACL</name>
<gene>
    <name evidence="3" type="ORF">GCM10008933_14990</name>
</gene>
<sequence>MISKNNVEHYIWGNNCDGWRLINEEDRSIIHERMPTGTREVRHLHYKARQFFFILSGEMTIEVDGKEYILMAHEGIEVLPTVPHQVFNKSDNELEFLVVSLPNVRNDRITVD</sequence>
<dbReference type="Gene3D" id="2.60.120.10">
    <property type="entry name" value="Jelly Rolls"/>
    <property type="match status" value="1"/>
</dbReference>
<dbReference type="InterPro" id="IPR014710">
    <property type="entry name" value="RmlC-like_jellyroll"/>
</dbReference>
<dbReference type="Pfam" id="PF07883">
    <property type="entry name" value="Cupin_2"/>
    <property type="match status" value="1"/>
</dbReference>
<accession>A0ABP3HZ32</accession>
<dbReference type="RefSeq" id="WP_343859426.1">
    <property type="nucleotide sequence ID" value="NZ_BAAACX010000007.1"/>
</dbReference>
<evidence type="ECO:0000313" key="3">
    <source>
        <dbReference type="EMBL" id="GAA0384832.1"/>
    </source>
</evidence>
<comment type="caution">
    <text evidence="3">The sequence shown here is derived from an EMBL/GenBank/DDBJ whole genome shotgun (WGS) entry which is preliminary data.</text>
</comment>
<protein>
    <submittedName>
        <fullName evidence="3">Cupin domain-containing protein</fullName>
    </submittedName>
</protein>
<dbReference type="InterPro" id="IPR013096">
    <property type="entry name" value="Cupin_2"/>
</dbReference>
<dbReference type="Proteomes" id="UP001500340">
    <property type="component" value="Unassembled WGS sequence"/>
</dbReference>
<evidence type="ECO:0000256" key="1">
    <source>
        <dbReference type="ARBA" id="ARBA00022723"/>
    </source>
</evidence>
<dbReference type="SUPFAM" id="SSF51182">
    <property type="entry name" value="RmlC-like cupins"/>
    <property type="match status" value="1"/>
</dbReference>
<keyword evidence="4" id="KW-1185">Reference proteome</keyword>
<evidence type="ECO:0000313" key="4">
    <source>
        <dbReference type="Proteomes" id="UP001500340"/>
    </source>
</evidence>
<proteinExistence type="predicted"/>
<dbReference type="EMBL" id="BAAACX010000007">
    <property type="protein sequence ID" value="GAA0384832.1"/>
    <property type="molecule type" value="Genomic_DNA"/>
</dbReference>
<dbReference type="PANTHER" id="PTHR35848:SF9">
    <property type="entry name" value="SLL1358 PROTEIN"/>
    <property type="match status" value="1"/>
</dbReference>
<dbReference type="InterPro" id="IPR051610">
    <property type="entry name" value="GPI/OXD"/>
</dbReference>